<name>A0A142EME6_9BACT</name>
<dbReference type="AlphaFoldDB" id="A0A142EME6"/>
<feature type="transmembrane region" description="Helical" evidence="5">
    <location>
        <begin position="77"/>
        <end position="96"/>
    </location>
</feature>
<keyword evidence="3 5" id="KW-1133">Transmembrane helix</keyword>
<dbReference type="InterPro" id="IPR010652">
    <property type="entry name" value="DUF1232"/>
</dbReference>
<evidence type="ECO:0000313" key="8">
    <source>
        <dbReference type="Proteomes" id="UP000073816"/>
    </source>
</evidence>
<evidence type="ECO:0000259" key="6">
    <source>
        <dbReference type="Pfam" id="PF06803"/>
    </source>
</evidence>
<dbReference type="OrthoDB" id="9800034at2"/>
<dbReference type="Proteomes" id="UP000073816">
    <property type="component" value="Chromosome"/>
</dbReference>
<evidence type="ECO:0000256" key="5">
    <source>
        <dbReference type="SAM" id="Phobius"/>
    </source>
</evidence>
<dbReference type="GO" id="GO:0012505">
    <property type="term" value="C:endomembrane system"/>
    <property type="evidence" value="ECO:0007669"/>
    <property type="project" value="UniProtKB-SubCell"/>
</dbReference>
<evidence type="ECO:0000256" key="3">
    <source>
        <dbReference type="ARBA" id="ARBA00022989"/>
    </source>
</evidence>
<evidence type="ECO:0000313" key="7">
    <source>
        <dbReference type="EMBL" id="AMQ56301.1"/>
    </source>
</evidence>
<dbReference type="RefSeq" id="WP_067545573.1">
    <property type="nucleotide sequence ID" value="NZ_CP012836.1"/>
</dbReference>
<feature type="domain" description="DUF1232" evidence="6">
    <location>
        <begin position="82"/>
        <end position="116"/>
    </location>
</feature>
<keyword evidence="2 5" id="KW-0812">Transmembrane</keyword>
<dbReference type="PATRIC" id="fig|1727163.4.peg.1608"/>
<evidence type="ECO:0000256" key="4">
    <source>
        <dbReference type="ARBA" id="ARBA00023136"/>
    </source>
</evidence>
<proteinExistence type="predicted"/>
<sequence>MEDFEAQDPTLIQRAKLLFGRQVAVIVRQEQKLVELVQQVGAKLSKIGNHPKVKKLILPIQIFIRMIKAHFKGEHKISFGTLGLIVLALVYFLSPVDFIPDFLGFFGFADDVSVVLAVFAKVKDEVEDFLAWERTHSEG</sequence>
<keyword evidence="4 5" id="KW-0472">Membrane</keyword>
<reference evidence="7 8" key="2">
    <citation type="journal article" date="2016" name="Genome Announc.">
        <title>Complete Genome Sequence of Algoriphagus sp. Strain M8-2, Isolated from a Brackish Lake.</title>
        <authorList>
            <person name="Muraguchi Y."/>
            <person name="Kushimoto K."/>
            <person name="Ohtsubo Y."/>
            <person name="Suzuki T."/>
            <person name="Dohra H."/>
            <person name="Kimbara K."/>
            <person name="Shintani M."/>
        </authorList>
    </citation>
    <scope>NUCLEOTIDE SEQUENCE [LARGE SCALE GENOMIC DNA]</scope>
    <source>
        <strain evidence="7 8">M8-2</strain>
    </source>
</reference>
<dbReference type="STRING" id="1727163.AO498_07725"/>
<keyword evidence="8" id="KW-1185">Reference proteome</keyword>
<dbReference type="Pfam" id="PF06803">
    <property type="entry name" value="DUF1232"/>
    <property type="match status" value="1"/>
</dbReference>
<evidence type="ECO:0000256" key="1">
    <source>
        <dbReference type="ARBA" id="ARBA00004127"/>
    </source>
</evidence>
<comment type="subcellular location">
    <subcellularLocation>
        <location evidence="1">Endomembrane system</location>
        <topology evidence="1">Multi-pass membrane protein</topology>
    </subcellularLocation>
</comment>
<protein>
    <recommendedName>
        <fullName evidence="6">DUF1232 domain-containing protein</fullName>
    </recommendedName>
</protein>
<organism evidence="7 8">
    <name type="scientific">Algoriphagus sanaruensis</name>
    <dbReference type="NCBI Taxonomy" id="1727163"/>
    <lineage>
        <taxon>Bacteria</taxon>
        <taxon>Pseudomonadati</taxon>
        <taxon>Bacteroidota</taxon>
        <taxon>Cytophagia</taxon>
        <taxon>Cytophagales</taxon>
        <taxon>Cyclobacteriaceae</taxon>
        <taxon>Algoriphagus</taxon>
    </lineage>
</organism>
<dbReference type="EMBL" id="CP012836">
    <property type="protein sequence ID" value="AMQ56301.1"/>
    <property type="molecule type" value="Genomic_DNA"/>
</dbReference>
<dbReference type="KEGG" id="alm:AO498_07725"/>
<gene>
    <name evidence="7" type="ORF">AO498_07725</name>
</gene>
<evidence type="ECO:0000256" key="2">
    <source>
        <dbReference type="ARBA" id="ARBA00022692"/>
    </source>
</evidence>
<reference evidence="8" key="1">
    <citation type="submission" date="2015-09" db="EMBL/GenBank/DDBJ databases">
        <title>Complete sequence of Algoriphagus sp. M8-2.</title>
        <authorList>
            <person name="Shintani M."/>
        </authorList>
    </citation>
    <scope>NUCLEOTIDE SEQUENCE [LARGE SCALE GENOMIC DNA]</scope>
    <source>
        <strain evidence="8">M8-2</strain>
    </source>
</reference>
<accession>A0A142EME6</accession>